<dbReference type="STRING" id="114155.A0A4Q9PDV0"/>
<comment type="subunit">
    <text evidence="2">Homotetramer.</text>
</comment>
<evidence type="ECO:0000256" key="5">
    <source>
        <dbReference type="ARBA" id="ARBA00024226"/>
    </source>
</evidence>
<evidence type="ECO:0000256" key="1">
    <source>
        <dbReference type="ARBA" id="ARBA00009986"/>
    </source>
</evidence>
<dbReference type="PROSITE" id="PS00687">
    <property type="entry name" value="ALDEHYDE_DEHYDR_GLU"/>
    <property type="match status" value="1"/>
</dbReference>
<feature type="active site" evidence="6">
    <location>
        <position position="242"/>
    </location>
</feature>
<gene>
    <name evidence="10" type="ORF">BD310DRAFT_182684</name>
</gene>
<dbReference type="InterPro" id="IPR016162">
    <property type="entry name" value="Ald_DH_N"/>
</dbReference>
<evidence type="ECO:0000256" key="6">
    <source>
        <dbReference type="PROSITE-ProRule" id="PRU10007"/>
    </source>
</evidence>
<dbReference type="InterPro" id="IPR044638">
    <property type="entry name" value="ALDH7A1-like"/>
</dbReference>
<dbReference type="Proteomes" id="UP000292082">
    <property type="component" value="Unassembled WGS sequence"/>
</dbReference>
<feature type="domain" description="Aldehyde dehydrogenase" evidence="9">
    <location>
        <begin position="150"/>
        <end position="279"/>
    </location>
</feature>
<evidence type="ECO:0000256" key="3">
    <source>
        <dbReference type="ARBA" id="ARBA00023002"/>
    </source>
</evidence>
<feature type="region of interest" description="Disordered" evidence="8">
    <location>
        <begin position="1"/>
        <end position="63"/>
    </location>
</feature>
<dbReference type="AlphaFoldDB" id="A0A4Q9PDV0"/>
<protein>
    <recommendedName>
        <fullName evidence="5">aldehyde dehydrogenase (NAD(+))</fullName>
        <ecNumber evidence="5">1.2.1.3</ecNumber>
    </recommendedName>
</protein>
<dbReference type="Pfam" id="PF00171">
    <property type="entry name" value="Aldedh"/>
    <property type="match status" value="1"/>
</dbReference>
<dbReference type="InterPro" id="IPR015590">
    <property type="entry name" value="Aldehyde_DH_dom"/>
</dbReference>
<dbReference type="InterPro" id="IPR016163">
    <property type="entry name" value="Ald_DH_C"/>
</dbReference>
<dbReference type="PANTHER" id="PTHR43521">
    <property type="entry name" value="ALPHA-AMINOADIPIC SEMIALDEHYDE DEHYDROGENASE"/>
    <property type="match status" value="1"/>
</dbReference>
<evidence type="ECO:0000313" key="10">
    <source>
        <dbReference type="EMBL" id="TBU53050.1"/>
    </source>
</evidence>
<dbReference type="Gene3D" id="3.40.605.10">
    <property type="entry name" value="Aldehyde Dehydrogenase, Chain A, domain 1"/>
    <property type="match status" value="1"/>
</dbReference>
<reference evidence="10 11" key="1">
    <citation type="submission" date="2019-01" db="EMBL/GenBank/DDBJ databases">
        <title>Draft genome sequences of three monokaryotic isolates of the white-rot basidiomycete fungus Dichomitus squalens.</title>
        <authorList>
            <consortium name="DOE Joint Genome Institute"/>
            <person name="Lopez S.C."/>
            <person name="Andreopoulos B."/>
            <person name="Pangilinan J."/>
            <person name="Lipzen A."/>
            <person name="Riley R."/>
            <person name="Ahrendt S."/>
            <person name="Ng V."/>
            <person name="Barry K."/>
            <person name="Daum C."/>
            <person name="Grigoriev I.V."/>
            <person name="Hilden K.S."/>
            <person name="Makela M.R."/>
            <person name="de Vries R.P."/>
        </authorList>
    </citation>
    <scope>NUCLEOTIDE SEQUENCE [LARGE SCALE GENOMIC DNA]</scope>
    <source>
        <strain evidence="10 11">CBS 464.89</strain>
    </source>
</reference>
<comment type="similarity">
    <text evidence="1 7">Belongs to the aldehyde dehydrogenase family.</text>
</comment>
<evidence type="ECO:0000259" key="9">
    <source>
        <dbReference type="Pfam" id="PF00171"/>
    </source>
</evidence>
<keyword evidence="3 7" id="KW-0560">Oxidoreductase</keyword>
<keyword evidence="11" id="KW-1185">Reference proteome</keyword>
<accession>A0A4Q9PDV0</accession>
<evidence type="ECO:0000256" key="2">
    <source>
        <dbReference type="ARBA" id="ARBA00011881"/>
    </source>
</evidence>
<dbReference type="PANTHER" id="PTHR43521:SF1">
    <property type="entry name" value="ALPHA-AMINOADIPIC SEMIALDEHYDE DEHYDROGENASE"/>
    <property type="match status" value="1"/>
</dbReference>
<dbReference type="InterPro" id="IPR016161">
    <property type="entry name" value="Ald_DH/histidinol_DH"/>
</dbReference>
<dbReference type="InterPro" id="IPR029510">
    <property type="entry name" value="Ald_DH_CS_GLU"/>
</dbReference>
<sequence length="298" mass="31377">MSSRWVSSVQVGSVKRDSHPVLGDTQATPAEVHRALQQSRGIHGQKGRPHTEADPGVTSGQEECLGRPRVLVDWEDPDRGEGKVMLQSGSWCSIVSCDETSSRSILDVPTHLQWLCCLRRTSLWRSTAVTSSSRYKLRGSSLFASFRITDLALSLAAGNATTWKLAPSAPLCSIAVIKIVAEVLKRNGMRGAVAGLVLGWRAVGGYVDGSFDVDVVSSTCSEAVGRGMSKTVQGCFGKVLLELGGNNAAVVMPSADLNIVLPAVLLGPIGTAGQHCTIMTGGAPYSDLASPLSRSCTG</sequence>
<evidence type="ECO:0000313" key="11">
    <source>
        <dbReference type="Proteomes" id="UP000292082"/>
    </source>
</evidence>
<dbReference type="Gene3D" id="3.40.309.10">
    <property type="entry name" value="Aldehyde Dehydrogenase, Chain A, domain 2"/>
    <property type="match status" value="1"/>
</dbReference>
<evidence type="ECO:0000256" key="7">
    <source>
        <dbReference type="RuleBase" id="RU003345"/>
    </source>
</evidence>
<organism evidence="10 11">
    <name type="scientific">Dichomitus squalens</name>
    <dbReference type="NCBI Taxonomy" id="114155"/>
    <lineage>
        <taxon>Eukaryota</taxon>
        <taxon>Fungi</taxon>
        <taxon>Dikarya</taxon>
        <taxon>Basidiomycota</taxon>
        <taxon>Agaricomycotina</taxon>
        <taxon>Agaricomycetes</taxon>
        <taxon>Polyporales</taxon>
        <taxon>Polyporaceae</taxon>
        <taxon>Dichomitus</taxon>
    </lineage>
</organism>
<dbReference type="EC" id="1.2.1.3" evidence="5"/>
<dbReference type="GO" id="GO:0004029">
    <property type="term" value="F:aldehyde dehydrogenase (NAD+) activity"/>
    <property type="evidence" value="ECO:0007669"/>
    <property type="project" value="UniProtKB-EC"/>
</dbReference>
<dbReference type="EMBL" id="ML145227">
    <property type="protein sequence ID" value="TBU53050.1"/>
    <property type="molecule type" value="Genomic_DNA"/>
</dbReference>
<keyword evidence="4" id="KW-0520">NAD</keyword>
<evidence type="ECO:0000256" key="8">
    <source>
        <dbReference type="SAM" id="MobiDB-lite"/>
    </source>
</evidence>
<dbReference type="SUPFAM" id="SSF53720">
    <property type="entry name" value="ALDH-like"/>
    <property type="match status" value="1"/>
</dbReference>
<name>A0A4Q9PDV0_9APHY</name>
<evidence type="ECO:0000256" key="4">
    <source>
        <dbReference type="ARBA" id="ARBA00023027"/>
    </source>
</evidence>
<proteinExistence type="inferred from homology"/>
<feature type="compositionally biased region" description="Polar residues" evidence="8">
    <location>
        <begin position="1"/>
        <end position="11"/>
    </location>
</feature>